<evidence type="ECO:0000256" key="1">
    <source>
        <dbReference type="SAM" id="Phobius"/>
    </source>
</evidence>
<protein>
    <recommendedName>
        <fullName evidence="4">Glycosyltransferase RgtA/B/C/D-like domain-containing protein</fullName>
    </recommendedName>
</protein>
<dbReference type="RefSeq" id="WP_132116912.1">
    <property type="nucleotide sequence ID" value="NZ_SMJU01000005.1"/>
</dbReference>
<keyword evidence="1" id="KW-0472">Membrane</keyword>
<feature type="transmembrane region" description="Helical" evidence="1">
    <location>
        <begin position="299"/>
        <end position="318"/>
    </location>
</feature>
<dbReference type="Proteomes" id="UP000295706">
    <property type="component" value="Unassembled WGS sequence"/>
</dbReference>
<name>A0A4R4KH81_9BACT</name>
<feature type="transmembrane region" description="Helical" evidence="1">
    <location>
        <begin position="238"/>
        <end position="258"/>
    </location>
</feature>
<proteinExistence type="predicted"/>
<dbReference type="AlphaFoldDB" id="A0A4R4KH81"/>
<feature type="transmembrane region" description="Helical" evidence="1">
    <location>
        <begin position="355"/>
        <end position="374"/>
    </location>
</feature>
<dbReference type="OrthoDB" id="9255519at2"/>
<comment type="caution">
    <text evidence="2">The sequence shown here is derived from an EMBL/GenBank/DDBJ whole genome shotgun (WGS) entry which is preliminary data.</text>
</comment>
<sequence>MITFDASPMVYWALAYGLALIVLWLSQHKRISTPVYLTVSILLFVAMRLPAVVLNRELNADESQMLSHALTLFQDPVYWRSVDGTTIGPLDNYLLVLPRLLGFQLDYTSARVMSVLCNIGSLLFFFVAMQRWFGSQTARTALLLPLFFLAFTQETDFVHYSSEQLPVFLLSICLALLAYLPDGFQANRLSVTAYVFGFVAGMIPFAKLQAVPQAVILVLGAGYEIWRMHRHSNQIKPFFLLALGGISFPALALIWVLWQGVFQDFINFYILGNAVYAGGSSWSQIPTQFGKLVLLSPDFTALLVILAAFQLASFFTQRKKDATATASDKALHLPLIIATYSFAALYAATKSGNLFVHYLAFCVYPLALFGAAAAQRFAFRPLFAILAPLLMLGWFGLDDGISFIKKRELNSLVSVEARHLLQSPVVMAMHPFQKSGDQMVVWGWQCRYYVEAQLAQGTAENHSERCIFEHPLRDVYRERFIRDMQRNQPAFFLDAVGKNSLWLQNKDTQGHEIFPELAAYISTHYQLVEDIDDTRLYIRRDRL</sequence>
<feature type="transmembrane region" description="Helical" evidence="1">
    <location>
        <begin position="330"/>
        <end position="349"/>
    </location>
</feature>
<feature type="transmembrane region" description="Helical" evidence="1">
    <location>
        <begin position="6"/>
        <end position="26"/>
    </location>
</feature>
<gene>
    <name evidence="2" type="ORF">EZE20_09520</name>
</gene>
<feature type="transmembrane region" description="Helical" evidence="1">
    <location>
        <begin position="381"/>
        <end position="397"/>
    </location>
</feature>
<keyword evidence="3" id="KW-1185">Reference proteome</keyword>
<feature type="transmembrane region" description="Helical" evidence="1">
    <location>
        <begin position="164"/>
        <end position="180"/>
    </location>
</feature>
<organism evidence="2 3">
    <name type="scientific">Arundinibacter roseus</name>
    <dbReference type="NCBI Taxonomy" id="2070510"/>
    <lineage>
        <taxon>Bacteria</taxon>
        <taxon>Pseudomonadati</taxon>
        <taxon>Bacteroidota</taxon>
        <taxon>Cytophagia</taxon>
        <taxon>Cytophagales</taxon>
        <taxon>Spirosomataceae</taxon>
        <taxon>Arundinibacter</taxon>
    </lineage>
</organism>
<evidence type="ECO:0000313" key="3">
    <source>
        <dbReference type="Proteomes" id="UP000295706"/>
    </source>
</evidence>
<dbReference type="EMBL" id="SMJU01000005">
    <property type="protein sequence ID" value="TDB65991.1"/>
    <property type="molecule type" value="Genomic_DNA"/>
</dbReference>
<reference evidence="2 3" key="1">
    <citation type="submission" date="2019-02" db="EMBL/GenBank/DDBJ databases">
        <title>Arundinibacter roseus gen. nov., sp. nov., a new member of the family Cytophagaceae.</title>
        <authorList>
            <person name="Szuroczki S."/>
            <person name="Khayer B."/>
            <person name="Sproer C."/>
            <person name="Toumi M."/>
            <person name="Szabo A."/>
            <person name="Felfoldi T."/>
            <person name="Schumann P."/>
            <person name="Toth E."/>
        </authorList>
    </citation>
    <scope>NUCLEOTIDE SEQUENCE [LARGE SCALE GENOMIC DNA]</scope>
    <source>
        <strain evidence="2 3">DMA-k-7a</strain>
    </source>
</reference>
<feature type="transmembrane region" description="Helical" evidence="1">
    <location>
        <begin position="110"/>
        <end position="129"/>
    </location>
</feature>
<feature type="transmembrane region" description="Helical" evidence="1">
    <location>
        <begin position="33"/>
        <end position="53"/>
    </location>
</feature>
<evidence type="ECO:0008006" key="4">
    <source>
        <dbReference type="Google" id="ProtNLM"/>
    </source>
</evidence>
<evidence type="ECO:0000313" key="2">
    <source>
        <dbReference type="EMBL" id="TDB65991.1"/>
    </source>
</evidence>
<accession>A0A4R4KH81</accession>
<keyword evidence="1" id="KW-0812">Transmembrane</keyword>
<keyword evidence="1" id="KW-1133">Transmembrane helix</keyword>